<keyword evidence="5 6" id="KW-0472">Membrane</keyword>
<feature type="transmembrane region" description="Helical" evidence="6">
    <location>
        <begin position="261"/>
        <end position="287"/>
    </location>
</feature>
<dbReference type="InterPro" id="IPR050833">
    <property type="entry name" value="Poly_Biosynth_Transport"/>
</dbReference>
<evidence type="ECO:0000313" key="8">
    <source>
        <dbReference type="Proteomes" id="UP000553776"/>
    </source>
</evidence>
<proteinExistence type="predicted"/>
<dbReference type="Pfam" id="PF01943">
    <property type="entry name" value="Polysacc_synt"/>
    <property type="match status" value="1"/>
</dbReference>
<keyword evidence="2" id="KW-1003">Cell membrane</keyword>
<keyword evidence="4 6" id="KW-1133">Transmembrane helix</keyword>
<feature type="transmembrane region" description="Helical" evidence="6">
    <location>
        <begin position="12"/>
        <end position="29"/>
    </location>
</feature>
<feature type="transmembrane region" description="Helical" evidence="6">
    <location>
        <begin position="464"/>
        <end position="484"/>
    </location>
</feature>
<dbReference type="GO" id="GO:0005886">
    <property type="term" value="C:plasma membrane"/>
    <property type="evidence" value="ECO:0007669"/>
    <property type="project" value="UniProtKB-SubCell"/>
</dbReference>
<feature type="transmembrane region" description="Helical" evidence="6">
    <location>
        <begin position="41"/>
        <end position="61"/>
    </location>
</feature>
<gene>
    <name evidence="7" type="ORF">H7B90_10940</name>
</gene>
<comment type="caution">
    <text evidence="7">The sequence shown here is derived from an EMBL/GenBank/DDBJ whole genome shotgun (WGS) entry which is preliminary data.</text>
</comment>
<feature type="transmembrane region" description="Helical" evidence="6">
    <location>
        <begin position="149"/>
        <end position="169"/>
    </location>
</feature>
<dbReference type="Proteomes" id="UP000553776">
    <property type="component" value="Unassembled WGS sequence"/>
</dbReference>
<evidence type="ECO:0000256" key="3">
    <source>
        <dbReference type="ARBA" id="ARBA00022692"/>
    </source>
</evidence>
<dbReference type="RefSeq" id="WP_185135908.1">
    <property type="nucleotide sequence ID" value="NZ_JACJVR010000042.1"/>
</dbReference>
<accession>A0A841U0N2</accession>
<dbReference type="PANTHER" id="PTHR30250">
    <property type="entry name" value="PST FAMILY PREDICTED COLANIC ACID TRANSPORTER"/>
    <property type="match status" value="1"/>
</dbReference>
<feature type="transmembrane region" description="Helical" evidence="6">
    <location>
        <begin position="308"/>
        <end position="328"/>
    </location>
</feature>
<reference evidence="7 8" key="1">
    <citation type="submission" date="2020-08" db="EMBL/GenBank/DDBJ databases">
        <title>Cohnella phylogeny.</title>
        <authorList>
            <person name="Dunlap C."/>
        </authorList>
    </citation>
    <scope>NUCLEOTIDE SEQUENCE [LARGE SCALE GENOMIC DNA]</scope>
    <source>
        <strain evidence="7 8">DSM 25239</strain>
    </source>
</reference>
<dbReference type="PIRSF" id="PIRSF038958">
    <property type="entry name" value="PG_synth_SpoVB"/>
    <property type="match status" value="1"/>
</dbReference>
<feature type="transmembrane region" description="Helical" evidence="6">
    <location>
        <begin position="375"/>
        <end position="394"/>
    </location>
</feature>
<dbReference type="InterPro" id="IPR024923">
    <property type="entry name" value="PG_synth_SpoVB"/>
</dbReference>
<keyword evidence="3 6" id="KW-0812">Transmembrane</keyword>
<dbReference type="EMBL" id="JACJVR010000042">
    <property type="protein sequence ID" value="MBB6691913.1"/>
    <property type="molecule type" value="Genomic_DNA"/>
</dbReference>
<feature type="transmembrane region" description="Helical" evidence="6">
    <location>
        <begin position="432"/>
        <end position="452"/>
    </location>
</feature>
<protein>
    <submittedName>
        <fullName evidence="7">Oligosaccharide flippase family protein</fullName>
    </submittedName>
</protein>
<dbReference type="PANTHER" id="PTHR30250:SF21">
    <property type="entry name" value="LIPID II FLIPPASE MURJ"/>
    <property type="match status" value="1"/>
</dbReference>
<feature type="transmembrane region" description="Helical" evidence="6">
    <location>
        <begin position="110"/>
        <end position="128"/>
    </location>
</feature>
<feature type="transmembrane region" description="Helical" evidence="6">
    <location>
        <begin position="400"/>
        <end position="420"/>
    </location>
</feature>
<name>A0A841U0N2_9BACL</name>
<dbReference type="AlphaFoldDB" id="A0A841U0N2"/>
<feature type="transmembrane region" description="Helical" evidence="6">
    <location>
        <begin position="73"/>
        <end position="95"/>
    </location>
</feature>
<feature type="transmembrane region" description="Helical" evidence="6">
    <location>
        <begin position="348"/>
        <end position="368"/>
    </location>
</feature>
<feature type="transmembrane region" description="Helical" evidence="6">
    <location>
        <begin position="215"/>
        <end position="233"/>
    </location>
</feature>
<evidence type="ECO:0000256" key="6">
    <source>
        <dbReference type="SAM" id="Phobius"/>
    </source>
</evidence>
<keyword evidence="8" id="KW-1185">Reference proteome</keyword>
<evidence type="ECO:0000313" key="7">
    <source>
        <dbReference type="EMBL" id="MBB6691913.1"/>
    </source>
</evidence>
<comment type="subcellular location">
    <subcellularLocation>
        <location evidence="1">Cell membrane</location>
        <topology evidence="1">Multi-pass membrane protein</topology>
    </subcellularLocation>
</comment>
<evidence type="ECO:0000256" key="2">
    <source>
        <dbReference type="ARBA" id="ARBA00022475"/>
    </source>
</evidence>
<sequence>MEQTLFRFKAILVVKLIGLIGRLSLTRLVGAEGVGLYQAAYSFYGLVVVFLTGGLPTALALATAKNADQGRKLFKIVTAGLLLIGGSLGILTFRYSDTIAHSLGYPELDFTIRCLSPALFIVPALSLVRGYLQGLQRFRGIAVSEVMEQFVRVAALLIAVPAFSSGGLGRAVGGSVLGTAAGAFAALLLLAVPLARRGRRRYALGSNPETEWRGALSLLLKTSLAIVATRLLIPLSDFTDMLIIPSRLKAAGYTTTEATEIYGVMTGMAVILAYVPTIFTASLSHTLTMSITVDWEQGRVAEFRRRMFAAFKAGWLWGLASGSFLFLFAPELSRLIFGTPEAERPIQYLAILPLLVGFREVSTSLLWAQNRKATPLYGLMIGIVFNIALIYGLASIPDFGYISISIGIVSTEAVLALWNLQALRAFGRHRRLLRPLLMDVPVFVLAALAVHGTRALAAESGMQALSPLPGAFLLAAFSALYLYVRCRKTFKLLG</sequence>
<evidence type="ECO:0000256" key="5">
    <source>
        <dbReference type="ARBA" id="ARBA00023136"/>
    </source>
</evidence>
<feature type="transmembrane region" description="Helical" evidence="6">
    <location>
        <begin position="175"/>
        <end position="195"/>
    </location>
</feature>
<evidence type="ECO:0000256" key="4">
    <source>
        <dbReference type="ARBA" id="ARBA00022989"/>
    </source>
</evidence>
<dbReference type="InterPro" id="IPR002797">
    <property type="entry name" value="Polysacc_synth"/>
</dbReference>
<evidence type="ECO:0000256" key="1">
    <source>
        <dbReference type="ARBA" id="ARBA00004651"/>
    </source>
</evidence>
<organism evidence="7 8">
    <name type="scientific">Cohnella xylanilytica</name>
    <dbReference type="NCBI Taxonomy" id="557555"/>
    <lineage>
        <taxon>Bacteria</taxon>
        <taxon>Bacillati</taxon>
        <taxon>Bacillota</taxon>
        <taxon>Bacilli</taxon>
        <taxon>Bacillales</taxon>
        <taxon>Paenibacillaceae</taxon>
        <taxon>Cohnella</taxon>
    </lineage>
</organism>